<dbReference type="GO" id="GO:0046872">
    <property type="term" value="F:metal ion binding"/>
    <property type="evidence" value="ECO:0007669"/>
    <property type="project" value="UniProtKB-KW"/>
</dbReference>
<dbReference type="InterPro" id="IPR013819">
    <property type="entry name" value="LipOase_C"/>
</dbReference>
<name>A0AA86T4X1_9FABA</name>
<dbReference type="GO" id="GO:0031408">
    <property type="term" value="P:oxylipin biosynthetic process"/>
    <property type="evidence" value="ECO:0007669"/>
    <property type="project" value="UniProtKB-KW"/>
</dbReference>
<dbReference type="InterPro" id="IPR001246">
    <property type="entry name" value="LipOase_plant"/>
</dbReference>
<dbReference type="GO" id="GO:0006633">
    <property type="term" value="P:fatty acid biosynthetic process"/>
    <property type="evidence" value="ECO:0007669"/>
    <property type="project" value="UniProtKB-KW"/>
</dbReference>
<keyword evidence="7" id="KW-0560">Oxidoreductase</keyword>
<feature type="domain" description="Lipoxygenase" evidence="10">
    <location>
        <begin position="1"/>
        <end position="249"/>
    </location>
</feature>
<keyword evidence="3" id="KW-0479">Metal-binding</keyword>
<dbReference type="Gramene" id="rna-AYBTSS11_LOCUS14485">
    <property type="protein sequence ID" value="CAJ1950885.1"/>
    <property type="gene ID" value="gene-AYBTSS11_LOCUS14485"/>
</dbReference>
<reference evidence="11" key="1">
    <citation type="submission" date="2023-10" db="EMBL/GenBank/DDBJ databases">
        <authorList>
            <person name="Domelevo Entfellner J.-B."/>
        </authorList>
    </citation>
    <scope>NUCLEOTIDE SEQUENCE</scope>
</reference>
<sequence length="626" mass="71462">MAIEDSSSPNGLRLVIEDYPYAVDGLEIWNAIKTWVQDYVSLYYGTDDAVEEDRELKAWWKEVIEKGHADLKDESWWPKLQTRQELIQSCSTIIWIASALHAAVNFGQYPYGGYILNRPTLSRRLISEKGTPEYDEMVTNPQKAYLKTITPKYQTLINLSVIEILSRHTSDEVYLGQRDGSNWISNPKAVEGFKKFGKNLENIEKKISERNHDPNLRNRTGPAQLPYTVLLPTSETGLFSMVVKGRVVLMQKNVLETVTDAKELVSSAIKLMSSSVEYDITKSVFFKLISRTKSNHCSRDGAGKVGKETCLENNVSVLRSLGERREEFDIYFEWDAAEMGIPGAFYVKNLMNDEFFLASLTLEYPFPACHQNKDKNKIHFPYLPGNQTPGTLRKYREEELKSLRGDGTGQRQEWDRIYDYDVYNDLGFLDSDIQQDHPILGGPHYPYPRRVRTGRKLIHNPKNGSEYEEQGQNYVPRDEKFSHVKTSGFLEFGKKTLAAGVEPLLVSLYLKLTSNEFNSFEEVQKMYEGGITLPVSVTGPGTQNVLQFPPPRVIQESKFAWMTDEEFTREMIAGVNPCVIRLLKREDLAPRSNQDCHSNQASTITKEQLEINMGGITVDEVTIYTD</sequence>
<dbReference type="InterPro" id="IPR000907">
    <property type="entry name" value="LipOase"/>
</dbReference>
<dbReference type="InterPro" id="IPR001024">
    <property type="entry name" value="PLAT/LH2_dom"/>
</dbReference>
<evidence type="ECO:0000259" key="10">
    <source>
        <dbReference type="PROSITE" id="PS51393"/>
    </source>
</evidence>
<dbReference type="SUPFAM" id="SSF48484">
    <property type="entry name" value="Lipoxigenase"/>
    <property type="match status" value="2"/>
</dbReference>
<accession>A0AA86T4X1</accession>
<keyword evidence="9" id="KW-0275">Fatty acid biosynthesis</keyword>
<dbReference type="PANTHER" id="PTHR11771">
    <property type="entry name" value="LIPOXYGENASE"/>
    <property type="match status" value="1"/>
</dbReference>
<dbReference type="GO" id="GO:0034440">
    <property type="term" value="P:lipid oxidation"/>
    <property type="evidence" value="ECO:0007669"/>
    <property type="project" value="InterPro"/>
</dbReference>
<protein>
    <recommendedName>
        <fullName evidence="10">Lipoxygenase domain-containing protein</fullName>
    </recommendedName>
</protein>
<evidence type="ECO:0000256" key="1">
    <source>
        <dbReference type="ARBA" id="ARBA00009419"/>
    </source>
</evidence>
<keyword evidence="5" id="KW-0276">Fatty acid metabolism</keyword>
<evidence type="ECO:0000313" key="11">
    <source>
        <dbReference type="EMBL" id="CAJ1950885.1"/>
    </source>
</evidence>
<dbReference type="EMBL" id="OY731401">
    <property type="protein sequence ID" value="CAJ1950885.1"/>
    <property type="molecule type" value="Genomic_DNA"/>
</dbReference>
<dbReference type="SUPFAM" id="SSF49723">
    <property type="entry name" value="Lipase/lipooxygenase domain (PLAT/LH2 domain)"/>
    <property type="match status" value="1"/>
</dbReference>
<keyword evidence="2" id="KW-0444">Lipid biosynthesis</keyword>
<evidence type="ECO:0000256" key="8">
    <source>
        <dbReference type="ARBA" id="ARBA00023098"/>
    </source>
</evidence>
<dbReference type="InterPro" id="IPR036226">
    <property type="entry name" value="LipOase_C_sf"/>
</dbReference>
<dbReference type="Pfam" id="PF00305">
    <property type="entry name" value="Lipoxygenase"/>
    <property type="match status" value="2"/>
</dbReference>
<dbReference type="Proteomes" id="UP001189624">
    <property type="component" value="Chromosome 4"/>
</dbReference>
<dbReference type="Gene3D" id="1.20.245.10">
    <property type="entry name" value="Lipoxygenase-1, Domain 5"/>
    <property type="match status" value="1"/>
</dbReference>
<dbReference type="Gene3D" id="4.10.375.10">
    <property type="entry name" value="Lipoxygenase-1, Domain 2"/>
    <property type="match status" value="1"/>
</dbReference>
<dbReference type="PROSITE" id="PS51393">
    <property type="entry name" value="LIPOXYGENASE_3"/>
    <property type="match status" value="2"/>
</dbReference>
<proteinExistence type="inferred from homology"/>
<dbReference type="InterPro" id="IPR036392">
    <property type="entry name" value="PLAT/LH2_dom_sf"/>
</dbReference>
<keyword evidence="6" id="KW-0223">Dioxygenase</keyword>
<dbReference type="InterPro" id="IPR027433">
    <property type="entry name" value="Lipoxygenase_dom_3"/>
</dbReference>
<keyword evidence="4" id="KW-0925">Oxylipin biosynthesis</keyword>
<feature type="domain" description="Lipoxygenase" evidence="10">
    <location>
        <begin position="382"/>
        <end position="626"/>
    </location>
</feature>
<dbReference type="Gene3D" id="2.60.60.20">
    <property type="entry name" value="PLAT/LH2 domain"/>
    <property type="match status" value="1"/>
</dbReference>
<dbReference type="GO" id="GO:0016702">
    <property type="term" value="F:oxidoreductase activity, acting on single donors with incorporation of molecular oxygen, incorporation of two atoms of oxygen"/>
    <property type="evidence" value="ECO:0007669"/>
    <property type="project" value="InterPro"/>
</dbReference>
<keyword evidence="8" id="KW-0443">Lipid metabolism</keyword>
<keyword evidence="12" id="KW-1185">Reference proteome</keyword>
<evidence type="ECO:0000256" key="3">
    <source>
        <dbReference type="ARBA" id="ARBA00022723"/>
    </source>
</evidence>
<dbReference type="SMART" id="SM00308">
    <property type="entry name" value="LH2"/>
    <property type="match status" value="1"/>
</dbReference>
<dbReference type="Gene3D" id="4.10.372.10">
    <property type="entry name" value="Lipoxygenase-1, Domain 3"/>
    <property type="match status" value="1"/>
</dbReference>
<evidence type="ECO:0000256" key="5">
    <source>
        <dbReference type="ARBA" id="ARBA00022832"/>
    </source>
</evidence>
<evidence type="ECO:0000256" key="9">
    <source>
        <dbReference type="ARBA" id="ARBA00023160"/>
    </source>
</evidence>
<dbReference type="AlphaFoldDB" id="A0AA86T4X1"/>
<evidence type="ECO:0000256" key="4">
    <source>
        <dbReference type="ARBA" id="ARBA00022767"/>
    </source>
</evidence>
<dbReference type="Gene3D" id="3.10.450.60">
    <property type="match status" value="1"/>
</dbReference>
<evidence type="ECO:0000313" key="12">
    <source>
        <dbReference type="Proteomes" id="UP001189624"/>
    </source>
</evidence>
<evidence type="ECO:0000256" key="7">
    <source>
        <dbReference type="ARBA" id="ARBA00023002"/>
    </source>
</evidence>
<comment type="similarity">
    <text evidence="1">Belongs to the lipoxygenase family.</text>
</comment>
<organism evidence="11 12">
    <name type="scientific">Sphenostylis stenocarpa</name>
    <dbReference type="NCBI Taxonomy" id="92480"/>
    <lineage>
        <taxon>Eukaryota</taxon>
        <taxon>Viridiplantae</taxon>
        <taxon>Streptophyta</taxon>
        <taxon>Embryophyta</taxon>
        <taxon>Tracheophyta</taxon>
        <taxon>Spermatophyta</taxon>
        <taxon>Magnoliopsida</taxon>
        <taxon>eudicotyledons</taxon>
        <taxon>Gunneridae</taxon>
        <taxon>Pentapetalae</taxon>
        <taxon>rosids</taxon>
        <taxon>fabids</taxon>
        <taxon>Fabales</taxon>
        <taxon>Fabaceae</taxon>
        <taxon>Papilionoideae</taxon>
        <taxon>50 kb inversion clade</taxon>
        <taxon>NPAAA clade</taxon>
        <taxon>indigoferoid/millettioid clade</taxon>
        <taxon>Phaseoleae</taxon>
        <taxon>Sphenostylis</taxon>
    </lineage>
</organism>
<gene>
    <name evidence="11" type="ORF">AYBTSS11_LOCUS14485</name>
</gene>
<evidence type="ECO:0000256" key="6">
    <source>
        <dbReference type="ARBA" id="ARBA00022964"/>
    </source>
</evidence>
<dbReference type="PRINTS" id="PR00468">
    <property type="entry name" value="PLTLPOXGNASE"/>
</dbReference>
<evidence type="ECO:0000256" key="2">
    <source>
        <dbReference type="ARBA" id="ARBA00022516"/>
    </source>
</evidence>